<dbReference type="GO" id="GO:0046872">
    <property type="term" value="F:metal ion binding"/>
    <property type="evidence" value="ECO:0007669"/>
    <property type="project" value="UniProtKB-KW"/>
</dbReference>
<feature type="compositionally biased region" description="Basic and acidic residues" evidence="7">
    <location>
        <begin position="1"/>
        <end position="10"/>
    </location>
</feature>
<keyword evidence="5" id="KW-0460">Magnesium</keyword>
<accession>M3F0H6</accession>
<evidence type="ECO:0000256" key="6">
    <source>
        <dbReference type="RuleBase" id="RU004466"/>
    </source>
</evidence>
<evidence type="ECO:0000313" key="8">
    <source>
        <dbReference type="EMBL" id="EMF55003.1"/>
    </source>
</evidence>
<evidence type="ECO:0000256" key="3">
    <source>
        <dbReference type="ARBA" id="ARBA00022679"/>
    </source>
</evidence>
<dbReference type="SUPFAM" id="SSF48576">
    <property type="entry name" value="Terpenoid synthases"/>
    <property type="match status" value="1"/>
</dbReference>
<evidence type="ECO:0000256" key="4">
    <source>
        <dbReference type="ARBA" id="ARBA00022723"/>
    </source>
</evidence>
<dbReference type="SFLD" id="SFLDS00005">
    <property type="entry name" value="Isoprenoid_Synthase_Type_I"/>
    <property type="match status" value="1"/>
</dbReference>
<keyword evidence="4" id="KW-0479">Metal-binding</keyword>
<keyword evidence="3 6" id="KW-0808">Transferase</keyword>
<dbReference type="PROSITE" id="PS00444">
    <property type="entry name" value="POLYPRENYL_SYNTHASE_2"/>
    <property type="match status" value="1"/>
</dbReference>
<proteinExistence type="inferred from homology"/>
<feature type="region of interest" description="Disordered" evidence="7">
    <location>
        <begin position="1"/>
        <end position="37"/>
    </location>
</feature>
<dbReference type="EMBL" id="KB405078">
    <property type="protein sequence ID" value="EMF55003.1"/>
    <property type="molecule type" value="Genomic_DNA"/>
</dbReference>
<dbReference type="SFLD" id="SFLDG01017">
    <property type="entry name" value="Polyprenyl_Transferase_Like"/>
    <property type="match status" value="1"/>
</dbReference>
<sequence>MGEVRSHTTGDEAVGARGDRKVTGYADSGDDSDRSTNFVIDRESDLDRPCDRHQTSADRRTLVTVVEPFGLSARDQALEADVQAGMVAVEEGLLEATKSEVPFIQEAAQHLLRAGGKRFRPLLVMLAAQFGDPYAPGVVPSAVVVELTHLATLYHDDVMDEAEVRRGVPSANARWDNSLAVLTGDFLFARASHVLADLGPDAVRIQAEAFERLVTGQILETAGPRDGRDPIDHYLDVLGGKTGSLVAVAGRLGALMAGADETVVDVLTQYGERLGVAFQLADDVLDIASDSHESGKTPGTDLREHVPTMPVLRLRERAGRLGLPDDIALCELLDSDLTDDARHAEALARLRVHPALEQARRDTIRYAEEARAALAPLPECDAKAALVELCDAVVHRAG</sequence>
<dbReference type="Gene3D" id="1.10.600.10">
    <property type="entry name" value="Farnesyl Diphosphate Synthase"/>
    <property type="match status" value="1"/>
</dbReference>
<reference evidence="9" key="1">
    <citation type="journal article" date="2013" name="Genome Announc.">
        <title>Draft Genome Sequence of Streptomyces bottropensis ATCC 25435, a Bottromycin-Producing Actinomycete.</title>
        <authorList>
            <person name="Zhang H."/>
            <person name="Zhou W."/>
            <person name="Zhuang Y."/>
            <person name="Liang X."/>
            <person name="Liu T."/>
        </authorList>
    </citation>
    <scope>NUCLEOTIDE SEQUENCE [LARGE SCALE GENOMIC DNA]</scope>
    <source>
        <strain evidence="9">ATCC 25435</strain>
    </source>
</reference>
<dbReference type="InterPro" id="IPR033749">
    <property type="entry name" value="Polyprenyl_synt_CS"/>
</dbReference>
<gene>
    <name evidence="8" type="ORF">SBD_4671</name>
</gene>
<dbReference type="GO" id="GO:0008299">
    <property type="term" value="P:isoprenoid biosynthetic process"/>
    <property type="evidence" value="ECO:0007669"/>
    <property type="project" value="InterPro"/>
</dbReference>
<evidence type="ECO:0000256" key="5">
    <source>
        <dbReference type="ARBA" id="ARBA00022842"/>
    </source>
</evidence>
<dbReference type="PANTHER" id="PTHR12001:SF69">
    <property type="entry name" value="ALL TRANS-POLYPRENYL-DIPHOSPHATE SYNTHASE PDSS1"/>
    <property type="match status" value="1"/>
</dbReference>
<name>M3F0H6_9ACTN</name>
<protein>
    <submittedName>
        <fullName evidence="8">Polyprenyl diphosphate synthase</fullName>
    </submittedName>
</protein>
<dbReference type="Pfam" id="PF00348">
    <property type="entry name" value="polyprenyl_synt"/>
    <property type="match status" value="1"/>
</dbReference>
<dbReference type="AlphaFoldDB" id="M3F0H6"/>
<dbReference type="Proteomes" id="UP000030760">
    <property type="component" value="Unassembled WGS sequence"/>
</dbReference>
<dbReference type="GO" id="GO:0004659">
    <property type="term" value="F:prenyltransferase activity"/>
    <property type="evidence" value="ECO:0007669"/>
    <property type="project" value="InterPro"/>
</dbReference>
<organism evidence="8 9">
    <name type="scientific">Streptomyces bottropensis ATCC 25435</name>
    <dbReference type="NCBI Taxonomy" id="1054862"/>
    <lineage>
        <taxon>Bacteria</taxon>
        <taxon>Bacillati</taxon>
        <taxon>Actinomycetota</taxon>
        <taxon>Actinomycetes</taxon>
        <taxon>Kitasatosporales</taxon>
        <taxon>Streptomycetaceae</taxon>
        <taxon>Streptomyces</taxon>
    </lineage>
</organism>
<evidence type="ECO:0000313" key="9">
    <source>
        <dbReference type="Proteomes" id="UP000030760"/>
    </source>
</evidence>
<dbReference type="PANTHER" id="PTHR12001">
    <property type="entry name" value="GERANYLGERANYL PYROPHOSPHATE SYNTHASE"/>
    <property type="match status" value="1"/>
</dbReference>
<dbReference type="CDD" id="cd00685">
    <property type="entry name" value="Trans_IPPS_HT"/>
    <property type="match status" value="1"/>
</dbReference>
<evidence type="ECO:0000256" key="1">
    <source>
        <dbReference type="ARBA" id="ARBA00001946"/>
    </source>
</evidence>
<comment type="cofactor">
    <cofactor evidence="1">
        <name>Mg(2+)</name>
        <dbReference type="ChEBI" id="CHEBI:18420"/>
    </cofactor>
</comment>
<evidence type="ECO:0000256" key="7">
    <source>
        <dbReference type="SAM" id="MobiDB-lite"/>
    </source>
</evidence>
<comment type="similarity">
    <text evidence="2 6">Belongs to the FPP/GGPP synthase family.</text>
</comment>
<dbReference type="InterPro" id="IPR000092">
    <property type="entry name" value="Polyprenyl_synt"/>
</dbReference>
<evidence type="ECO:0000256" key="2">
    <source>
        <dbReference type="ARBA" id="ARBA00006706"/>
    </source>
</evidence>
<dbReference type="InterPro" id="IPR008949">
    <property type="entry name" value="Isoprenoid_synthase_dom_sf"/>
</dbReference>